<sequence>MDTDVYSLGLIMLELLTGKSVVKEEWTMETFDPEIMCKADIEEELLCILHLAMNCMCRSPKARLKADEVLMQLEEIGGTRNAKDYYLTKLTRK</sequence>
<name>A0A2U1KP22_ARTAN</name>
<keyword evidence="1" id="KW-0418">Kinase</keyword>
<dbReference type="PANTHER" id="PTHR48008">
    <property type="entry name" value="LEUCINE-RICH REPEAT RECEPTOR-LIKE PROTEIN KINASE IMK3-RELATED"/>
    <property type="match status" value="1"/>
</dbReference>
<dbReference type="SUPFAM" id="SSF56112">
    <property type="entry name" value="Protein kinase-like (PK-like)"/>
    <property type="match status" value="1"/>
</dbReference>
<evidence type="ECO:0000313" key="1">
    <source>
        <dbReference type="EMBL" id="PWA38520.1"/>
    </source>
</evidence>
<keyword evidence="1" id="KW-0675">Receptor</keyword>
<organism evidence="1 2">
    <name type="scientific">Artemisia annua</name>
    <name type="common">Sweet wormwood</name>
    <dbReference type="NCBI Taxonomy" id="35608"/>
    <lineage>
        <taxon>Eukaryota</taxon>
        <taxon>Viridiplantae</taxon>
        <taxon>Streptophyta</taxon>
        <taxon>Embryophyta</taxon>
        <taxon>Tracheophyta</taxon>
        <taxon>Spermatophyta</taxon>
        <taxon>Magnoliopsida</taxon>
        <taxon>eudicotyledons</taxon>
        <taxon>Gunneridae</taxon>
        <taxon>Pentapetalae</taxon>
        <taxon>asterids</taxon>
        <taxon>campanulids</taxon>
        <taxon>Asterales</taxon>
        <taxon>Asteraceae</taxon>
        <taxon>Asteroideae</taxon>
        <taxon>Anthemideae</taxon>
        <taxon>Artemisiinae</taxon>
        <taxon>Artemisia</taxon>
    </lineage>
</organism>
<accession>A0A2U1KP22</accession>
<protein>
    <submittedName>
        <fullName evidence="1">Putative leucine-rich repeat receptor-like protein kinase IMK3</fullName>
    </submittedName>
</protein>
<evidence type="ECO:0000313" key="2">
    <source>
        <dbReference type="Proteomes" id="UP000245207"/>
    </source>
</evidence>
<dbReference type="Proteomes" id="UP000245207">
    <property type="component" value="Unassembled WGS sequence"/>
</dbReference>
<dbReference type="AlphaFoldDB" id="A0A2U1KP22"/>
<dbReference type="EMBL" id="PKPP01015543">
    <property type="protein sequence ID" value="PWA38520.1"/>
    <property type="molecule type" value="Genomic_DNA"/>
</dbReference>
<gene>
    <name evidence="1" type="ORF">CTI12_AA580570</name>
</gene>
<keyword evidence="1" id="KW-0808">Transferase</keyword>
<comment type="caution">
    <text evidence="1">The sequence shown here is derived from an EMBL/GenBank/DDBJ whole genome shotgun (WGS) entry which is preliminary data.</text>
</comment>
<dbReference type="STRING" id="35608.A0A2U1KP22"/>
<dbReference type="GO" id="GO:0016301">
    <property type="term" value="F:kinase activity"/>
    <property type="evidence" value="ECO:0007669"/>
    <property type="project" value="UniProtKB-KW"/>
</dbReference>
<keyword evidence="2" id="KW-1185">Reference proteome</keyword>
<dbReference type="Gene3D" id="1.10.510.10">
    <property type="entry name" value="Transferase(Phosphotransferase) domain 1"/>
    <property type="match status" value="1"/>
</dbReference>
<reference evidence="1 2" key="1">
    <citation type="journal article" date="2018" name="Mol. Plant">
        <title>The genome of Artemisia annua provides insight into the evolution of Asteraceae family and artemisinin biosynthesis.</title>
        <authorList>
            <person name="Shen Q."/>
            <person name="Zhang L."/>
            <person name="Liao Z."/>
            <person name="Wang S."/>
            <person name="Yan T."/>
            <person name="Shi P."/>
            <person name="Liu M."/>
            <person name="Fu X."/>
            <person name="Pan Q."/>
            <person name="Wang Y."/>
            <person name="Lv Z."/>
            <person name="Lu X."/>
            <person name="Zhang F."/>
            <person name="Jiang W."/>
            <person name="Ma Y."/>
            <person name="Chen M."/>
            <person name="Hao X."/>
            <person name="Li L."/>
            <person name="Tang Y."/>
            <person name="Lv G."/>
            <person name="Zhou Y."/>
            <person name="Sun X."/>
            <person name="Brodelius P.E."/>
            <person name="Rose J.K.C."/>
            <person name="Tang K."/>
        </authorList>
    </citation>
    <scope>NUCLEOTIDE SEQUENCE [LARGE SCALE GENOMIC DNA]</scope>
    <source>
        <strain evidence="2">cv. Huhao1</strain>
        <tissue evidence="1">Leaf</tissue>
    </source>
</reference>
<dbReference type="OrthoDB" id="1890790at2759"/>
<dbReference type="InterPro" id="IPR011009">
    <property type="entry name" value="Kinase-like_dom_sf"/>
</dbReference>
<dbReference type="InterPro" id="IPR052451">
    <property type="entry name" value="Ser/Thr_kinase-like"/>
</dbReference>
<dbReference type="PANTHER" id="PTHR48008:SF6">
    <property type="entry name" value="LEUCINE-RICH REPEAT RECEPTOR-LIKE PROTEIN KINASE IMK3-RELATED"/>
    <property type="match status" value="1"/>
</dbReference>
<proteinExistence type="predicted"/>